<keyword evidence="2" id="KW-1133">Transmembrane helix</keyword>
<feature type="transmembrane region" description="Helical" evidence="2">
    <location>
        <begin position="280"/>
        <end position="304"/>
    </location>
</feature>
<evidence type="ECO:0000256" key="2">
    <source>
        <dbReference type="SAM" id="Phobius"/>
    </source>
</evidence>
<feature type="region of interest" description="Disordered" evidence="1">
    <location>
        <begin position="1"/>
        <end position="35"/>
    </location>
</feature>
<evidence type="ECO:0000313" key="3">
    <source>
        <dbReference type="EMBL" id="CAE6463483.1"/>
    </source>
</evidence>
<evidence type="ECO:0000256" key="1">
    <source>
        <dbReference type="SAM" id="MobiDB-lite"/>
    </source>
</evidence>
<evidence type="ECO:0000313" key="4">
    <source>
        <dbReference type="Proteomes" id="UP000663853"/>
    </source>
</evidence>
<comment type="caution">
    <text evidence="3">The sequence shown here is derived from an EMBL/GenBank/DDBJ whole genome shotgun (WGS) entry which is preliminary data.</text>
</comment>
<keyword evidence="2" id="KW-0812">Transmembrane</keyword>
<dbReference type="Proteomes" id="UP000663853">
    <property type="component" value="Unassembled WGS sequence"/>
</dbReference>
<keyword evidence="2" id="KW-0472">Membrane</keyword>
<proteinExistence type="predicted"/>
<sequence length="310" mass="34506">MGAQKGSVGAKVGAANLERSQLPSNNTKRSSVATCHSQPPQYPWSILGHWWLCCRPVMNISDARLRRVSLRAPRHTNNQHSSNEDTGLLFEGAARPHLGEPPTVHDLAGANVMLQISGVTIKTREDRISKFVRLNRLAEEARHAHPHSDSLTITVEGGHELVSEFLDTFELLDALASSIDKPNRFNSKTLVSAARISAEYEHPALHAFCIEKLQGLSLSSVEQVQIARAISLKSWEERAYKQLSEPRKNITKEEALILGMDAYWQVANTREAKVKSRANICLLMILCSCVVMIWLFLLVCELASKLEGLR</sequence>
<name>A0A8H3BQ07_9AGAM</name>
<organism evidence="3 4">
    <name type="scientific">Rhizoctonia solani</name>
    <dbReference type="NCBI Taxonomy" id="456999"/>
    <lineage>
        <taxon>Eukaryota</taxon>
        <taxon>Fungi</taxon>
        <taxon>Dikarya</taxon>
        <taxon>Basidiomycota</taxon>
        <taxon>Agaricomycotina</taxon>
        <taxon>Agaricomycetes</taxon>
        <taxon>Cantharellales</taxon>
        <taxon>Ceratobasidiaceae</taxon>
        <taxon>Rhizoctonia</taxon>
    </lineage>
</organism>
<feature type="compositionally biased region" description="Polar residues" evidence="1">
    <location>
        <begin position="18"/>
        <end position="35"/>
    </location>
</feature>
<dbReference type="AlphaFoldDB" id="A0A8H3BQ07"/>
<evidence type="ECO:0008006" key="5">
    <source>
        <dbReference type="Google" id="ProtNLM"/>
    </source>
</evidence>
<dbReference type="EMBL" id="CAJMXA010001560">
    <property type="protein sequence ID" value="CAE6463483.1"/>
    <property type="molecule type" value="Genomic_DNA"/>
</dbReference>
<protein>
    <recommendedName>
        <fullName evidence="5">BTB domain-containing protein</fullName>
    </recommendedName>
</protein>
<reference evidence="3" key="1">
    <citation type="submission" date="2021-01" db="EMBL/GenBank/DDBJ databases">
        <authorList>
            <person name="Kaushik A."/>
        </authorList>
    </citation>
    <scope>NUCLEOTIDE SEQUENCE</scope>
    <source>
        <strain evidence="3">AG6-10EEA</strain>
    </source>
</reference>
<accession>A0A8H3BQ07</accession>
<gene>
    <name evidence="3" type="ORF">RDB_LOCUS64491</name>
</gene>